<evidence type="ECO:0000256" key="1">
    <source>
        <dbReference type="SAM" id="MobiDB-lite"/>
    </source>
</evidence>
<dbReference type="Proteomes" id="UP000194837">
    <property type="component" value="Unassembled WGS sequence"/>
</dbReference>
<dbReference type="EMBL" id="MDJW01000006">
    <property type="protein sequence ID" value="OUE21942.1"/>
    <property type="molecule type" value="Genomic_DNA"/>
</dbReference>
<reference evidence="2 3" key="1">
    <citation type="submission" date="2016-08" db="EMBL/GenBank/DDBJ databases">
        <title>Genome sequence of Clavibacter michiganensis spp strain CFBP7494.</title>
        <authorList>
            <person name="Thapa S.P."/>
            <person name="Coaker G."/>
            <person name="Jacques M.-A."/>
        </authorList>
    </citation>
    <scope>NUCLEOTIDE SEQUENCE [LARGE SCALE GENOMIC DNA]</scope>
    <source>
        <strain evidence="2">CFBP7494</strain>
    </source>
</reference>
<proteinExistence type="predicted"/>
<organism evidence="2 3">
    <name type="scientific">Clavibacter michiganensis</name>
    <dbReference type="NCBI Taxonomy" id="28447"/>
    <lineage>
        <taxon>Bacteria</taxon>
        <taxon>Bacillati</taxon>
        <taxon>Actinomycetota</taxon>
        <taxon>Actinomycetes</taxon>
        <taxon>Micrococcales</taxon>
        <taxon>Microbacteriaceae</taxon>
        <taxon>Clavibacter</taxon>
    </lineage>
</organism>
<feature type="region of interest" description="Disordered" evidence="1">
    <location>
        <begin position="1"/>
        <end position="23"/>
    </location>
</feature>
<feature type="region of interest" description="Disordered" evidence="1">
    <location>
        <begin position="236"/>
        <end position="257"/>
    </location>
</feature>
<evidence type="ECO:0000313" key="2">
    <source>
        <dbReference type="EMBL" id="OUE21942.1"/>
    </source>
</evidence>
<evidence type="ECO:0000313" key="3">
    <source>
        <dbReference type="Proteomes" id="UP000194837"/>
    </source>
</evidence>
<accession>A0A251YCG1</accession>
<name>A0A251YCG1_9MICO</name>
<gene>
    <name evidence="2" type="ORF">BFL34_00413</name>
</gene>
<comment type="caution">
    <text evidence="2">The sequence shown here is derived from an EMBL/GenBank/DDBJ whole genome shotgun (WGS) entry which is preliminary data.</text>
</comment>
<protein>
    <submittedName>
        <fullName evidence="2">Uncharacterized protein</fullName>
    </submittedName>
</protein>
<sequence>MRTCEPGRMTAPADPLAPDDDRPALELRWPTVMTDGGDPEAPVVDVVNVGTARWIPREGDAFVAIGAFTEPGAPVPGIPFAFGGGPRTAVALDPGDSTRVPVAIPAGDWAALRPGPHDLHVALVLPRARRAGPLRVTVTAEAIARRRPVAKSGRPPTDSDMRRSYDARIAWLRTRVAAADAHVPLVAALAGVASRADAVARIRALLEVDGEHAQLLLHTQLQDLLPYSAEGTRREVAEAVTRRDALGPEPAEDRDPA</sequence>
<dbReference type="AlphaFoldDB" id="A0A251YCG1"/>